<sequence length="67" mass="6740">MAFSVGGQNRLAKGAPPPGLLERHGGGRALAMKERVAFIHIAVSDGAAAAVPSPGPGWERGPRVVAA</sequence>
<evidence type="ECO:0000256" key="1">
    <source>
        <dbReference type="SAM" id="MobiDB-lite"/>
    </source>
</evidence>
<protein>
    <submittedName>
        <fullName evidence="2">Uncharacterized protein</fullName>
    </submittedName>
</protein>
<evidence type="ECO:0000313" key="3">
    <source>
        <dbReference type="Proteomes" id="UP000475582"/>
    </source>
</evidence>
<comment type="caution">
    <text evidence="2">The sequence shown here is derived from an EMBL/GenBank/DDBJ whole genome shotgun (WGS) entry which is preliminary data.</text>
</comment>
<accession>A0A6L6PPZ9</accession>
<evidence type="ECO:0000313" key="2">
    <source>
        <dbReference type="EMBL" id="MTV41073.1"/>
    </source>
</evidence>
<organism evidence="2 3">
    <name type="scientific">Duganella radicis</name>
    <dbReference type="NCBI Taxonomy" id="551988"/>
    <lineage>
        <taxon>Bacteria</taxon>
        <taxon>Pseudomonadati</taxon>
        <taxon>Pseudomonadota</taxon>
        <taxon>Betaproteobacteria</taxon>
        <taxon>Burkholderiales</taxon>
        <taxon>Oxalobacteraceae</taxon>
        <taxon>Telluria group</taxon>
        <taxon>Duganella</taxon>
    </lineage>
</organism>
<name>A0A6L6PPZ9_9BURK</name>
<feature type="region of interest" description="Disordered" evidence="1">
    <location>
        <begin position="1"/>
        <end position="25"/>
    </location>
</feature>
<dbReference type="AlphaFoldDB" id="A0A6L6PPZ9"/>
<proteinExistence type="predicted"/>
<dbReference type="Proteomes" id="UP000475582">
    <property type="component" value="Unassembled WGS sequence"/>
</dbReference>
<keyword evidence="3" id="KW-1185">Reference proteome</keyword>
<reference evidence="2 3" key="1">
    <citation type="submission" date="2019-11" db="EMBL/GenBank/DDBJ databases">
        <title>Type strains purchased from KCTC, JCM and DSMZ.</title>
        <authorList>
            <person name="Lu H."/>
        </authorList>
    </citation>
    <scope>NUCLEOTIDE SEQUENCE [LARGE SCALE GENOMIC DNA]</scope>
    <source>
        <strain evidence="2 3">KCTC 22382</strain>
    </source>
</reference>
<dbReference type="RefSeq" id="WP_155467163.1">
    <property type="nucleotide sequence ID" value="NZ_WNKY01000047.1"/>
</dbReference>
<dbReference type="EMBL" id="WNKY01000047">
    <property type="protein sequence ID" value="MTV41073.1"/>
    <property type="molecule type" value="Genomic_DNA"/>
</dbReference>
<gene>
    <name evidence="2" type="ORF">GM676_26280</name>
</gene>